<organism evidence="2 3">
    <name type="scientific">Vitis rotundifolia</name>
    <name type="common">Muscadine grape</name>
    <dbReference type="NCBI Taxonomy" id="103349"/>
    <lineage>
        <taxon>Eukaryota</taxon>
        <taxon>Viridiplantae</taxon>
        <taxon>Streptophyta</taxon>
        <taxon>Embryophyta</taxon>
        <taxon>Tracheophyta</taxon>
        <taxon>Spermatophyta</taxon>
        <taxon>Magnoliopsida</taxon>
        <taxon>eudicotyledons</taxon>
        <taxon>Gunneridae</taxon>
        <taxon>Pentapetalae</taxon>
        <taxon>rosids</taxon>
        <taxon>Vitales</taxon>
        <taxon>Vitaceae</taxon>
        <taxon>Viteae</taxon>
        <taxon>Vitis</taxon>
    </lineage>
</organism>
<evidence type="ECO:0000313" key="3">
    <source>
        <dbReference type="Proteomes" id="UP001168098"/>
    </source>
</evidence>
<dbReference type="InterPro" id="IPR036047">
    <property type="entry name" value="F-box-like_dom_sf"/>
</dbReference>
<proteinExistence type="predicted"/>
<reference evidence="2 3" key="1">
    <citation type="journal article" date="2023" name="BMC Biotechnol.">
        <title>Vitis rotundifolia cv Carlos genome sequencing.</title>
        <authorList>
            <person name="Huff M."/>
            <person name="Hulse-Kemp A."/>
            <person name="Scheffler B."/>
            <person name="Youngblood R."/>
            <person name="Simpson S."/>
            <person name="Babiker E."/>
            <person name="Staton M."/>
        </authorList>
    </citation>
    <scope>NUCLEOTIDE SEQUENCE [LARGE SCALE GENOMIC DNA]</scope>
    <source>
        <tissue evidence="2">Leaf</tissue>
    </source>
</reference>
<dbReference type="Proteomes" id="UP001168098">
    <property type="component" value="Unassembled WGS sequence"/>
</dbReference>
<gene>
    <name evidence="2" type="ORF">PVL29_017968</name>
</gene>
<comment type="caution">
    <text evidence="2">The sequence shown here is derived from an EMBL/GenBank/DDBJ whole genome shotgun (WGS) entry which is preliminary data.</text>
</comment>
<sequence>MNLELLPQDCISYILSCTSPRDACRSGMVSTTVRYAGDSDSVWEKFLPSDYQEILSRLVSPMVFASKKELYSQLCRPLLIDEGRKSLSISKSTGKKCYMLSARNLSITWSSNALYWSWKPLLQSRFAEIVELRTICWLEIQGKISTSMLSPKTTYRAYLIVKFANRAYGLDYLPSEVSVVVGKHQSQGIAYLRRPESNRPCLERVCFLNRMEALRSKVSKGEERVPYEREDGWLEVELGEFYNDGGDEEVKMSLREVKGVHLKGGLVVEGIEIRPKD</sequence>
<dbReference type="AlphaFoldDB" id="A0AA38Z4D4"/>
<dbReference type="CDD" id="cd22162">
    <property type="entry name" value="F-box_AtSKIP3-like"/>
    <property type="match status" value="1"/>
</dbReference>
<dbReference type="Gene3D" id="1.20.1280.50">
    <property type="match status" value="1"/>
</dbReference>
<dbReference type="PANTHER" id="PTHR32278">
    <property type="entry name" value="F-BOX DOMAIN-CONTAINING PROTEIN"/>
    <property type="match status" value="1"/>
</dbReference>
<keyword evidence="3" id="KW-1185">Reference proteome</keyword>
<protein>
    <recommendedName>
        <fullName evidence="1">F-box domain-containing protein</fullName>
    </recommendedName>
</protein>
<dbReference type="InterPro" id="IPR025886">
    <property type="entry name" value="PP2-like"/>
</dbReference>
<dbReference type="InterPro" id="IPR001810">
    <property type="entry name" value="F-box_dom"/>
</dbReference>
<dbReference type="PANTHER" id="PTHR32278:SF11">
    <property type="entry name" value="F-BOX DOMAIN-CONTAINING PROTEIN"/>
    <property type="match status" value="1"/>
</dbReference>
<dbReference type="EMBL" id="JARBHA010000014">
    <property type="protein sequence ID" value="KAJ9681853.1"/>
    <property type="molecule type" value="Genomic_DNA"/>
</dbReference>
<accession>A0AA38Z4D4</accession>
<dbReference type="Pfam" id="PF00646">
    <property type="entry name" value="F-box"/>
    <property type="match status" value="1"/>
</dbReference>
<dbReference type="SUPFAM" id="SSF81383">
    <property type="entry name" value="F-box domain"/>
    <property type="match status" value="1"/>
</dbReference>
<name>A0AA38Z4D4_VITRO</name>
<dbReference type="Pfam" id="PF14299">
    <property type="entry name" value="PP2"/>
    <property type="match status" value="1"/>
</dbReference>
<feature type="domain" description="F-box" evidence="1">
    <location>
        <begin position="4"/>
        <end position="45"/>
    </location>
</feature>
<evidence type="ECO:0000259" key="1">
    <source>
        <dbReference type="Pfam" id="PF00646"/>
    </source>
</evidence>
<evidence type="ECO:0000313" key="2">
    <source>
        <dbReference type="EMBL" id="KAJ9681853.1"/>
    </source>
</evidence>